<keyword evidence="3" id="KW-1185">Reference proteome</keyword>
<evidence type="ECO:0000313" key="3">
    <source>
        <dbReference type="Proteomes" id="UP001522662"/>
    </source>
</evidence>
<evidence type="ECO:0000313" key="2">
    <source>
        <dbReference type="EMBL" id="MCJ8237517.1"/>
    </source>
</evidence>
<accession>A0ABT0CWG7</accession>
<keyword evidence="1" id="KW-0472">Membrane</keyword>
<dbReference type="Proteomes" id="UP001522662">
    <property type="component" value="Unassembled WGS sequence"/>
</dbReference>
<proteinExistence type="predicted"/>
<comment type="caution">
    <text evidence="2">The sequence shown here is derived from an EMBL/GenBank/DDBJ whole genome shotgun (WGS) entry which is preliminary data.</text>
</comment>
<feature type="transmembrane region" description="Helical" evidence="1">
    <location>
        <begin position="155"/>
        <end position="176"/>
    </location>
</feature>
<keyword evidence="1" id="KW-0812">Transmembrane</keyword>
<geneLocation type="plasmid" evidence="2">
    <name>unnamed</name>
</geneLocation>
<feature type="transmembrane region" description="Helical" evidence="1">
    <location>
        <begin position="79"/>
        <end position="98"/>
    </location>
</feature>
<evidence type="ECO:0000256" key="1">
    <source>
        <dbReference type="SAM" id="Phobius"/>
    </source>
</evidence>
<organism evidence="2 3">
    <name type="scientific">Peteryoungia algae</name>
    <dbReference type="NCBI Taxonomy" id="2919917"/>
    <lineage>
        <taxon>Bacteria</taxon>
        <taxon>Pseudomonadati</taxon>
        <taxon>Pseudomonadota</taxon>
        <taxon>Alphaproteobacteria</taxon>
        <taxon>Hyphomicrobiales</taxon>
        <taxon>Rhizobiaceae</taxon>
        <taxon>Peteryoungia</taxon>
    </lineage>
</organism>
<gene>
    <name evidence="2" type="ORF">MKJ03_04205</name>
</gene>
<name>A0ABT0CWG7_9HYPH</name>
<keyword evidence="2" id="KW-0614">Plasmid</keyword>
<dbReference type="EMBL" id="JALAYX010000001">
    <property type="protein sequence ID" value="MCJ8237517.1"/>
    <property type="molecule type" value="Genomic_DNA"/>
</dbReference>
<keyword evidence="1" id="KW-1133">Transmembrane helix</keyword>
<feature type="transmembrane region" description="Helical" evidence="1">
    <location>
        <begin position="110"/>
        <end position="135"/>
    </location>
</feature>
<protein>
    <submittedName>
        <fullName evidence="2">Uncharacterized protein</fullName>
    </submittedName>
</protein>
<sequence>MPGPRQAPLLWASGVLSAALLAWMNLGFASRFTELTGVRTMPDLDIESTGEALLALKAVLETRPDAAELLRAVHLGPDLVLPAVLGLFLVLLMCRVAPGAGLYGRPAERLLPALLSLPIVYGLVDYAENIVSLMLFPPSTQLPETATLLAEALAWLTRLKFAALVVSGILVLRLAFGPKHHHE</sequence>
<reference evidence="2 3" key="1">
    <citation type="submission" date="2022-03" db="EMBL/GenBank/DDBJ databases">
        <title>Rhizobium SSM4.3 sp. nov., isolated from Sediment (Gouqi Island).</title>
        <authorList>
            <person name="Chen G."/>
        </authorList>
    </citation>
    <scope>NUCLEOTIDE SEQUENCE [LARGE SCALE GENOMIC DNA]</scope>
    <source>
        <strain evidence="2 3">SSM4.3</strain>
        <plasmid evidence="2">unnamed</plasmid>
    </source>
</reference>